<dbReference type="AlphaFoldDB" id="A0AAD7JQ88"/>
<accession>A0AAD7JQ88</accession>
<name>A0AAD7JQ88_9AGAR</name>
<dbReference type="Proteomes" id="UP001215598">
    <property type="component" value="Unassembled WGS sequence"/>
</dbReference>
<keyword evidence="2" id="KW-1185">Reference proteome</keyword>
<evidence type="ECO:0000313" key="1">
    <source>
        <dbReference type="EMBL" id="KAJ7769518.1"/>
    </source>
</evidence>
<evidence type="ECO:0000313" key="2">
    <source>
        <dbReference type="Proteomes" id="UP001215598"/>
    </source>
</evidence>
<organism evidence="1 2">
    <name type="scientific">Mycena metata</name>
    <dbReference type="NCBI Taxonomy" id="1033252"/>
    <lineage>
        <taxon>Eukaryota</taxon>
        <taxon>Fungi</taxon>
        <taxon>Dikarya</taxon>
        <taxon>Basidiomycota</taxon>
        <taxon>Agaricomycotina</taxon>
        <taxon>Agaricomycetes</taxon>
        <taxon>Agaricomycetidae</taxon>
        <taxon>Agaricales</taxon>
        <taxon>Marasmiineae</taxon>
        <taxon>Mycenaceae</taxon>
        <taxon>Mycena</taxon>
    </lineage>
</organism>
<reference evidence="1" key="1">
    <citation type="submission" date="2023-03" db="EMBL/GenBank/DDBJ databases">
        <title>Massive genome expansion in bonnet fungi (Mycena s.s.) driven by repeated elements and novel gene families across ecological guilds.</title>
        <authorList>
            <consortium name="Lawrence Berkeley National Laboratory"/>
            <person name="Harder C.B."/>
            <person name="Miyauchi S."/>
            <person name="Viragh M."/>
            <person name="Kuo A."/>
            <person name="Thoen E."/>
            <person name="Andreopoulos B."/>
            <person name="Lu D."/>
            <person name="Skrede I."/>
            <person name="Drula E."/>
            <person name="Henrissat B."/>
            <person name="Morin E."/>
            <person name="Kohler A."/>
            <person name="Barry K."/>
            <person name="LaButti K."/>
            <person name="Morin E."/>
            <person name="Salamov A."/>
            <person name="Lipzen A."/>
            <person name="Mereny Z."/>
            <person name="Hegedus B."/>
            <person name="Baldrian P."/>
            <person name="Stursova M."/>
            <person name="Weitz H."/>
            <person name="Taylor A."/>
            <person name="Grigoriev I.V."/>
            <person name="Nagy L.G."/>
            <person name="Martin F."/>
            <person name="Kauserud H."/>
        </authorList>
    </citation>
    <scope>NUCLEOTIDE SEQUENCE</scope>
    <source>
        <strain evidence="1">CBHHK182m</strain>
    </source>
</reference>
<proteinExistence type="predicted"/>
<protein>
    <submittedName>
        <fullName evidence="1">Uncharacterized protein</fullName>
    </submittedName>
</protein>
<sequence length="127" mass="14329">MSTVRLIWKCRKPKSQAVVQLCESLMIKAAEAYGMDTAVIRKEPHNTTRIYGRYVQTVPHITGDIVDTKHNSKGYALHWNLASDHITTLPDEPSSGSPNPAMWELKYKSGKGFILVDDDTETVREIE</sequence>
<gene>
    <name evidence="1" type="ORF">B0H16DRAFT_1365601</name>
</gene>
<dbReference type="EMBL" id="JARKIB010000018">
    <property type="protein sequence ID" value="KAJ7769518.1"/>
    <property type="molecule type" value="Genomic_DNA"/>
</dbReference>
<comment type="caution">
    <text evidence="1">The sequence shown here is derived from an EMBL/GenBank/DDBJ whole genome shotgun (WGS) entry which is preliminary data.</text>
</comment>